<dbReference type="AlphaFoldDB" id="A0AAJ2U633"/>
<feature type="non-terminal residue" evidence="1">
    <location>
        <position position="1"/>
    </location>
</feature>
<evidence type="ECO:0000313" key="2">
    <source>
        <dbReference type="Proteomes" id="UP001285636"/>
    </source>
</evidence>
<protein>
    <submittedName>
        <fullName evidence="1">MFS transporter</fullName>
    </submittedName>
</protein>
<dbReference type="Proteomes" id="UP001285636">
    <property type="component" value="Unassembled WGS sequence"/>
</dbReference>
<gene>
    <name evidence="1" type="ORF">RYX45_24275</name>
</gene>
<feature type="non-terminal residue" evidence="1">
    <location>
        <position position="81"/>
    </location>
</feature>
<sequence length="81" mass="8799">ILAVIGLAITTVTTYFFSKLELDTSYTHLIILYSVRMMGMSMVMMPVSTNGLNQLPARFYPHGTAMNNTLNQVAGAIGTAL</sequence>
<dbReference type="SUPFAM" id="SSF103473">
    <property type="entry name" value="MFS general substrate transporter"/>
    <property type="match status" value="1"/>
</dbReference>
<name>A0AAJ2U633_ALKPS</name>
<organism evidence="1 2">
    <name type="scientific">Alkalihalophilus pseudofirmus</name>
    <name type="common">Bacillus pseudofirmus</name>
    <dbReference type="NCBI Taxonomy" id="79885"/>
    <lineage>
        <taxon>Bacteria</taxon>
        <taxon>Bacillati</taxon>
        <taxon>Bacillota</taxon>
        <taxon>Bacilli</taxon>
        <taxon>Bacillales</taxon>
        <taxon>Bacillaceae</taxon>
        <taxon>Alkalihalophilus</taxon>
    </lineage>
</organism>
<comment type="caution">
    <text evidence="1">The sequence shown here is derived from an EMBL/GenBank/DDBJ whole genome shotgun (WGS) entry which is preliminary data.</text>
</comment>
<reference evidence="1" key="1">
    <citation type="submission" date="2023-10" db="EMBL/GenBank/DDBJ databases">
        <title>Screening of Alkalihalophilus pseudofirmusBZ-TG-HK211 and Its Alleviation of Salt Stress on Rapeseed Growth.</title>
        <authorList>
            <person name="Zhao B."/>
            <person name="Guo T."/>
        </authorList>
    </citation>
    <scope>NUCLEOTIDE SEQUENCE</scope>
    <source>
        <strain evidence="1">BZ-TG-HK211</strain>
    </source>
</reference>
<evidence type="ECO:0000313" key="1">
    <source>
        <dbReference type="EMBL" id="MDV2888282.1"/>
    </source>
</evidence>
<dbReference type="InterPro" id="IPR036259">
    <property type="entry name" value="MFS_trans_sf"/>
</dbReference>
<proteinExistence type="predicted"/>
<dbReference type="EMBL" id="JAWJAY010001205">
    <property type="protein sequence ID" value="MDV2888282.1"/>
    <property type="molecule type" value="Genomic_DNA"/>
</dbReference>
<accession>A0AAJ2U633</accession>